<evidence type="ECO:0000313" key="1">
    <source>
        <dbReference type="EMBL" id="GBL75072.1"/>
    </source>
</evidence>
<dbReference type="Proteomes" id="UP000499080">
    <property type="component" value="Unassembled WGS sequence"/>
</dbReference>
<keyword evidence="2" id="KW-1185">Reference proteome</keyword>
<organism evidence="1 2">
    <name type="scientific">Araneus ventricosus</name>
    <name type="common">Orbweaver spider</name>
    <name type="synonym">Epeira ventricosa</name>
    <dbReference type="NCBI Taxonomy" id="182803"/>
    <lineage>
        <taxon>Eukaryota</taxon>
        <taxon>Metazoa</taxon>
        <taxon>Ecdysozoa</taxon>
        <taxon>Arthropoda</taxon>
        <taxon>Chelicerata</taxon>
        <taxon>Arachnida</taxon>
        <taxon>Araneae</taxon>
        <taxon>Araneomorphae</taxon>
        <taxon>Entelegynae</taxon>
        <taxon>Araneoidea</taxon>
        <taxon>Araneidae</taxon>
        <taxon>Araneus</taxon>
    </lineage>
</organism>
<accession>A0A4Y2A5K5</accession>
<dbReference type="AlphaFoldDB" id="A0A4Y2A5K5"/>
<reference evidence="1 2" key="1">
    <citation type="journal article" date="2019" name="Sci. Rep.">
        <title>Orb-weaving spider Araneus ventricosus genome elucidates the spidroin gene catalogue.</title>
        <authorList>
            <person name="Kono N."/>
            <person name="Nakamura H."/>
            <person name="Ohtoshi R."/>
            <person name="Moran D.A.P."/>
            <person name="Shinohara A."/>
            <person name="Yoshida Y."/>
            <person name="Fujiwara M."/>
            <person name="Mori M."/>
            <person name="Tomita M."/>
            <person name="Arakawa K."/>
        </authorList>
    </citation>
    <scope>NUCLEOTIDE SEQUENCE [LARGE SCALE GENOMIC DNA]</scope>
</reference>
<evidence type="ECO:0000313" key="2">
    <source>
        <dbReference type="Proteomes" id="UP000499080"/>
    </source>
</evidence>
<dbReference type="EMBL" id="BGPR01230909">
    <property type="protein sequence ID" value="GBL75072.1"/>
    <property type="molecule type" value="Genomic_DNA"/>
</dbReference>
<gene>
    <name evidence="1" type="ORF">AVEN_119566_1</name>
</gene>
<proteinExistence type="predicted"/>
<name>A0A4Y2A5K5_ARAVE</name>
<protein>
    <submittedName>
        <fullName evidence="1">Uncharacterized protein</fullName>
    </submittedName>
</protein>
<sequence length="93" mass="10447">MGMGDTCSEFAIMGVGDACDENCDYGCETCAVRMVIMGVRDVCSDNCSLGSVKWWCCEACRMKGDIRCGKLWLTRVEEWNELLVMSEVKKVWV</sequence>
<comment type="caution">
    <text evidence="1">The sequence shown here is derived from an EMBL/GenBank/DDBJ whole genome shotgun (WGS) entry which is preliminary data.</text>
</comment>